<feature type="coiled-coil region" evidence="1">
    <location>
        <begin position="73"/>
        <end position="100"/>
    </location>
</feature>
<accession>A0A699IT87</accession>
<evidence type="ECO:0000256" key="1">
    <source>
        <dbReference type="SAM" id="Coils"/>
    </source>
</evidence>
<gene>
    <name evidence="3" type="ORF">Tci_547080</name>
</gene>
<reference evidence="3" key="1">
    <citation type="journal article" date="2019" name="Sci. Rep.">
        <title>Draft genome of Tanacetum cinerariifolium, the natural source of mosquito coil.</title>
        <authorList>
            <person name="Yamashiro T."/>
            <person name="Shiraishi A."/>
            <person name="Satake H."/>
            <person name="Nakayama K."/>
        </authorList>
    </citation>
    <scope>NUCLEOTIDE SEQUENCE</scope>
</reference>
<feature type="compositionally biased region" description="Low complexity" evidence="2">
    <location>
        <begin position="11"/>
        <end position="28"/>
    </location>
</feature>
<dbReference type="EMBL" id="BKCJ010318726">
    <property type="protein sequence ID" value="GEZ75107.1"/>
    <property type="molecule type" value="Genomic_DNA"/>
</dbReference>
<dbReference type="AlphaFoldDB" id="A0A699IT87"/>
<evidence type="ECO:0000256" key="2">
    <source>
        <dbReference type="SAM" id="MobiDB-lite"/>
    </source>
</evidence>
<evidence type="ECO:0000313" key="3">
    <source>
        <dbReference type="EMBL" id="GEZ75107.1"/>
    </source>
</evidence>
<organism evidence="3">
    <name type="scientific">Tanacetum cinerariifolium</name>
    <name type="common">Dalmatian daisy</name>
    <name type="synonym">Chrysanthemum cinerariifolium</name>
    <dbReference type="NCBI Taxonomy" id="118510"/>
    <lineage>
        <taxon>Eukaryota</taxon>
        <taxon>Viridiplantae</taxon>
        <taxon>Streptophyta</taxon>
        <taxon>Embryophyta</taxon>
        <taxon>Tracheophyta</taxon>
        <taxon>Spermatophyta</taxon>
        <taxon>Magnoliopsida</taxon>
        <taxon>eudicotyledons</taxon>
        <taxon>Gunneridae</taxon>
        <taxon>Pentapetalae</taxon>
        <taxon>asterids</taxon>
        <taxon>campanulids</taxon>
        <taxon>Asterales</taxon>
        <taxon>Asteraceae</taxon>
        <taxon>Asteroideae</taxon>
        <taxon>Anthemideae</taxon>
        <taxon>Anthemidinae</taxon>
        <taxon>Tanacetum</taxon>
    </lineage>
</organism>
<name>A0A699IT87_TANCI</name>
<sequence length="152" mass="16595">MREAMQIEVISVSTSSSQGTPSSSSSLDGPPPLKGGHTIVDPPVATHEDSVAQKKLDMVQKIKFGNEPLSHQIMTLKESVKSSKEKLVEMKKQLVEAQKLEKTTSEYNSVAVLQMLETTKARELRHANSEMGMMINLVSIGTSLASSRITKQ</sequence>
<keyword evidence="1" id="KW-0175">Coiled coil</keyword>
<feature type="region of interest" description="Disordered" evidence="2">
    <location>
        <begin position="1"/>
        <end position="45"/>
    </location>
</feature>
<comment type="caution">
    <text evidence="3">The sequence shown here is derived from an EMBL/GenBank/DDBJ whole genome shotgun (WGS) entry which is preliminary data.</text>
</comment>
<protein>
    <submittedName>
        <fullName evidence="3">Uncharacterized protein</fullName>
    </submittedName>
</protein>
<proteinExistence type="predicted"/>